<evidence type="ECO:0000256" key="1">
    <source>
        <dbReference type="SAM" id="MobiDB-lite"/>
    </source>
</evidence>
<evidence type="ECO:0000313" key="2">
    <source>
        <dbReference type="EMBL" id="GIX63605.1"/>
    </source>
</evidence>
<dbReference type="Proteomes" id="UP001497744">
    <property type="component" value="Unassembled WGS sequence"/>
</dbReference>
<dbReference type="AlphaFoldDB" id="A0AAV4LV60"/>
<keyword evidence="3" id="KW-1185">Reference proteome</keyword>
<organism evidence="2 3">
    <name type="scientific">Babesia caballi</name>
    <dbReference type="NCBI Taxonomy" id="5871"/>
    <lineage>
        <taxon>Eukaryota</taxon>
        <taxon>Sar</taxon>
        <taxon>Alveolata</taxon>
        <taxon>Apicomplexa</taxon>
        <taxon>Aconoidasida</taxon>
        <taxon>Piroplasmida</taxon>
        <taxon>Babesiidae</taxon>
        <taxon>Babesia</taxon>
    </lineage>
</organism>
<protein>
    <submittedName>
        <fullName evidence="2">Variant erythrocyte surface antigen-1 family protein</fullName>
    </submittedName>
</protein>
<dbReference type="InterPro" id="IPR024751">
    <property type="entry name" value="VESA1"/>
</dbReference>
<evidence type="ECO:0000313" key="3">
    <source>
        <dbReference type="Proteomes" id="UP001497744"/>
    </source>
</evidence>
<sequence>MSYNVIMLPLNTSHPTHSTFPFDCPSNLKDAIVWILRVTGKDGGGDGNKSEALAKAVVNLPDFNKAVTAATRKLQESGGDVDSVSQALGKLINEKELGHIIKQLADGLKGFIGYDGQGKMTGSGIGQRPKNKNGQDYQSGKPYESRDAFLQEYNTASVKSNVKGYYLSYNPSHATWGSWDANSPQAVKCAMIFIGTIPLIFNKLSYLYWRCHSDGGGWNGQSLINGDLGNFIYALDYHRFNLNDKMKGSQIVSSALNQNFTDFSDGMNKAQKEAQTRFEKEKATKQKVYSSATSTSQNSNPTYLEFRAGCNEKLNEKIKSGSASNFNDYPLSALHLLASCYFRCQQSKRDATSSRPPSTIREMLYFLAALPYSPNYDSLNAHISNHFKSISPVSDAKRDAELMIAVADSSTTAKHNTLSAADLKYHLISTCSFSTAVLGMIQGPGASKGESWLYELYCNSVFNLKYPSGSALFNALAKYSYAIQFQMTFLYWQCYNNGRRRGWQYCWFGSEIKPKKNDKAVPSHLCHADCTHNSGRGECIEHKTLGSTQCGRNSNHSPLQSFLTDCLSGFCRKIPGASNHLTTCLGPCHVPMGFRAEHLRGASKIGWNVMAALIPFCSSDSSPLTQLSEKLGCLTKRTPRTLGDLFGFTWHLNGQLFKNERPTLKSLAKKLVDAIGENNPSKIIPQFLFDMLNQIGGAASGGPSATGLSRSLEAMAPAVPFLYQVFMAKDEDSLPLVLFDLYQQCHKLKDSHYKHIDHSGQPCSDVNDLWSLWKPVSAQPRRGTDTQEACRNGNCGGYLSPSHTFSRRYVCRSSCLGVSVLVSVSH</sequence>
<reference evidence="2 3" key="1">
    <citation type="submission" date="2021-06" db="EMBL/GenBank/DDBJ databases">
        <title>Genome sequence of Babesia caballi.</title>
        <authorList>
            <person name="Yamagishi J."/>
            <person name="Kidaka T."/>
            <person name="Ochi A."/>
        </authorList>
    </citation>
    <scope>NUCLEOTIDE SEQUENCE [LARGE SCALE GENOMIC DNA]</scope>
    <source>
        <strain evidence="2">USDA-D6B2</strain>
    </source>
</reference>
<feature type="region of interest" description="Disordered" evidence="1">
    <location>
        <begin position="122"/>
        <end position="141"/>
    </location>
</feature>
<gene>
    <name evidence="2" type="ORF">BcabD6B2_30400</name>
</gene>
<dbReference type="EMBL" id="BPLF01000002">
    <property type="protein sequence ID" value="GIX63605.1"/>
    <property type="molecule type" value="Genomic_DNA"/>
</dbReference>
<accession>A0AAV4LV60</accession>
<dbReference type="GeneID" id="94195086"/>
<name>A0AAV4LV60_BABCB</name>
<dbReference type="Pfam" id="PF12785">
    <property type="entry name" value="VESA1_N"/>
    <property type="match status" value="1"/>
</dbReference>
<proteinExistence type="predicted"/>
<dbReference type="RefSeq" id="XP_067715674.1">
    <property type="nucleotide sequence ID" value="XM_067859573.1"/>
</dbReference>
<comment type="caution">
    <text evidence="2">The sequence shown here is derived from an EMBL/GenBank/DDBJ whole genome shotgun (WGS) entry which is preliminary data.</text>
</comment>